<feature type="coiled-coil region" evidence="6">
    <location>
        <begin position="198"/>
        <end position="225"/>
    </location>
</feature>
<feature type="region of interest" description="Disordered" evidence="7">
    <location>
        <begin position="1"/>
        <end position="25"/>
    </location>
</feature>
<dbReference type="AlphaFoldDB" id="A0A444YB67"/>
<evidence type="ECO:0000256" key="2">
    <source>
        <dbReference type="ARBA" id="ARBA00022473"/>
    </source>
</evidence>
<gene>
    <name evidence="8" type="ORF">Ahy_B07g087078</name>
</gene>
<keyword evidence="9" id="KW-1185">Reference proteome</keyword>
<dbReference type="OrthoDB" id="1928946at2759"/>
<keyword evidence="3" id="KW-0221">Differentiation</keyword>
<dbReference type="Gramene" id="arahy.Tifrunner.gnm2.ann2.Ah17g178000.1">
    <property type="protein sequence ID" value="arahy.Tifrunner.gnm2.ann2.Ah17g178000.1-CDS"/>
    <property type="gene ID" value="arahy.Tifrunner.gnm2.ann2.Ah17g178000"/>
</dbReference>
<keyword evidence="2" id="KW-0217">Developmental protein</keyword>
<proteinExistence type="inferred from homology"/>
<keyword evidence="5" id="KW-0287">Flowering</keyword>
<dbReference type="PANTHER" id="PTHR33405:SF17">
    <property type="entry name" value="PROTEIN FLC EXPRESSOR"/>
    <property type="match status" value="1"/>
</dbReference>
<comment type="caution">
    <text evidence="8">The sequence shown here is derived from an EMBL/GenBank/DDBJ whole genome shotgun (WGS) entry which is preliminary data.</text>
</comment>
<dbReference type="PANTHER" id="PTHR33405">
    <property type="entry name" value="PROTEIN FLX-LIKE 2"/>
    <property type="match status" value="1"/>
</dbReference>
<evidence type="ECO:0000256" key="3">
    <source>
        <dbReference type="ARBA" id="ARBA00022782"/>
    </source>
</evidence>
<evidence type="ECO:0000256" key="7">
    <source>
        <dbReference type="SAM" id="MobiDB-lite"/>
    </source>
</evidence>
<name>A0A444YB67_ARAHY</name>
<sequence>MAGRKPIGSSHPRLDVNHRLPHPSSSAAARALPIAVLEERVEARHRQIQSLLVDNQRLAATHVALKQDLAATQLDLRRISSVSAELKAERDAEVRRIYEKSLKLDTDARAVAAMSAELDRVRAEARELASAGEELAAKLSSVESDLARARADAQVVPAIKADIEIVRREIQRGRNAVELEKKTYAANLEQRRTIDNNMIIMAREIEKLRTELANAEKRARAEITEARNPSPGYVATHNPELGHGGMSFPPDSYSMHQIQQGVDGHHQYASGTLHHPYDMQHTHVPR</sequence>
<accession>A0A444YB67</accession>
<evidence type="ECO:0000256" key="4">
    <source>
        <dbReference type="ARBA" id="ARBA00023054"/>
    </source>
</evidence>
<dbReference type="EMBL" id="SDMP01000017">
    <property type="protein sequence ID" value="RYQ99183.1"/>
    <property type="molecule type" value="Genomic_DNA"/>
</dbReference>
<organism evidence="8 9">
    <name type="scientific">Arachis hypogaea</name>
    <name type="common">Peanut</name>
    <dbReference type="NCBI Taxonomy" id="3818"/>
    <lineage>
        <taxon>Eukaryota</taxon>
        <taxon>Viridiplantae</taxon>
        <taxon>Streptophyta</taxon>
        <taxon>Embryophyta</taxon>
        <taxon>Tracheophyta</taxon>
        <taxon>Spermatophyta</taxon>
        <taxon>Magnoliopsida</taxon>
        <taxon>eudicotyledons</taxon>
        <taxon>Gunneridae</taxon>
        <taxon>Pentapetalae</taxon>
        <taxon>rosids</taxon>
        <taxon>fabids</taxon>
        <taxon>Fabales</taxon>
        <taxon>Fabaceae</taxon>
        <taxon>Papilionoideae</taxon>
        <taxon>50 kb inversion clade</taxon>
        <taxon>dalbergioids sensu lato</taxon>
        <taxon>Dalbergieae</taxon>
        <taxon>Pterocarpus clade</taxon>
        <taxon>Arachis</taxon>
    </lineage>
</organism>
<reference evidence="8 9" key="1">
    <citation type="submission" date="2019-01" db="EMBL/GenBank/DDBJ databases">
        <title>Sequencing of cultivated peanut Arachis hypogaea provides insights into genome evolution and oil improvement.</title>
        <authorList>
            <person name="Chen X."/>
        </authorList>
    </citation>
    <scope>NUCLEOTIDE SEQUENCE [LARGE SCALE GENOMIC DNA]</scope>
    <source>
        <strain evidence="9">cv. Fuhuasheng</strain>
        <strain evidence="8">GDAAS-fuhuasheng2018</strain>
        <tissue evidence="8">Leaves</tissue>
    </source>
</reference>
<keyword evidence="4 6" id="KW-0175">Coiled coil</keyword>
<dbReference type="GO" id="GO:0009908">
    <property type="term" value="P:flower development"/>
    <property type="evidence" value="ECO:0007669"/>
    <property type="project" value="UniProtKB-KW"/>
</dbReference>
<dbReference type="Proteomes" id="UP000289738">
    <property type="component" value="Chromosome B07"/>
</dbReference>
<evidence type="ECO:0008006" key="10">
    <source>
        <dbReference type="Google" id="ProtNLM"/>
    </source>
</evidence>
<dbReference type="STRING" id="3818.A0A444YB67"/>
<evidence type="ECO:0000256" key="6">
    <source>
        <dbReference type="SAM" id="Coils"/>
    </source>
</evidence>
<dbReference type="SMR" id="A0A444YB67"/>
<evidence type="ECO:0000313" key="9">
    <source>
        <dbReference type="Proteomes" id="UP000289738"/>
    </source>
</evidence>
<dbReference type="GO" id="GO:0030154">
    <property type="term" value="P:cell differentiation"/>
    <property type="evidence" value="ECO:0007669"/>
    <property type="project" value="UniProtKB-KW"/>
</dbReference>
<evidence type="ECO:0000313" key="8">
    <source>
        <dbReference type="EMBL" id="RYQ99184.1"/>
    </source>
</evidence>
<evidence type="ECO:0000256" key="1">
    <source>
        <dbReference type="ARBA" id="ARBA00005405"/>
    </source>
</evidence>
<protein>
    <recommendedName>
        <fullName evidence="10">Protein FLC EXPRESSOR</fullName>
    </recommendedName>
</protein>
<dbReference type="EMBL" id="SDMP01000017">
    <property type="protein sequence ID" value="RYQ99184.1"/>
    <property type="molecule type" value="Genomic_DNA"/>
</dbReference>
<evidence type="ECO:0000256" key="5">
    <source>
        <dbReference type="ARBA" id="ARBA00023089"/>
    </source>
</evidence>
<comment type="similarity">
    <text evidence="1">Belongs to the FLX family.</text>
</comment>
<dbReference type="InterPro" id="IPR040353">
    <property type="entry name" value="FLX/FLX-like"/>
</dbReference>